<evidence type="ECO:0000313" key="2">
    <source>
        <dbReference type="EMBL" id="JAB81631.1"/>
    </source>
</evidence>
<organism evidence="2">
    <name type="scientific">Ixodes ricinus</name>
    <name type="common">Common tick</name>
    <name type="synonym">Acarus ricinus</name>
    <dbReference type="NCBI Taxonomy" id="34613"/>
    <lineage>
        <taxon>Eukaryota</taxon>
        <taxon>Metazoa</taxon>
        <taxon>Ecdysozoa</taxon>
        <taxon>Arthropoda</taxon>
        <taxon>Chelicerata</taxon>
        <taxon>Arachnida</taxon>
        <taxon>Acari</taxon>
        <taxon>Parasitiformes</taxon>
        <taxon>Ixodida</taxon>
        <taxon>Ixodoidea</taxon>
        <taxon>Ixodidae</taxon>
        <taxon>Ixodinae</taxon>
        <taxon>Ixodes</taxon>
    </lineage>
</organism>
<feature type="non-terminal residue" evidence="2">
    <location>
        <position position="1"/>
    </location>
</feature>
<sequence length="110" mass="12205">PPQDPAGKVVVRRFLAAAPELGGQPQLEQPARIIDIQPARNQQRLFGVQAASHWFIIPGKPVPRGTPDVRDLQAPNEERQGLASAQALNAPQEDCQQRRTRERRSLHGHV</sequence>
<feature type="compositionally biased region" description="Basic and acidic residues" evidence="1">
    <location>
        <begin position="95"/>
        <end position="110"/>
    </location>
</feature>
<proteinExistence type="evidence at transcript level"/>
<evidence type="ECO:0000256" key="1">
    <source>
        <dbReference type="SAM" id="MobiDB-lite"/>
    </source>
</evidence>
<dbReference type="AlphaFoldDB" id="V5IIP3"/>
<protein>
    <submittedName>
        <fullName evidence="2">Uncharacterized protein</fullName>
    </submittedName>
</protein>
<accession>V5IIP3</accession>
<name>V5IIP3_IXORI</name>
<feature type="region of interest" description="Disordered" evidence="1">
    <location>
        <begin position="59"/>
        <end position="110"/>
    </location>
</feature>
<feature type="compositionally biased region" description="Basic and acidic residues" evidence="1">
    <location>
        <begin position="67"/>
        <end position="80"/>
    </location>
</feature>
<reference evidence="2" key="1">
    <citation type="journal article" date="2015" name="Sci. Rep.">
        <title>Tissue- and time-dependent transcription in Ixodes ricinus salivary glands and midguts when blood feeding on the vertebrate host.</title>
        <authorList>
            <person name="Kotsyfakis M."/>
            <person name="Schwarz A."/>
            <person name="Erhart J."/>
            <person name="Ribeiro J.M."/>
        </authorList>
    </citation>
    <scope>NUCLEOTIDE SEQUENCE</scope>
    <source>
        <tissue evidence="2">Salivary gland and midgut</tissue>
    </source>
</reference>
<dbReference type="EMBL" id="GANP01002837">
    <property type="protein sequence ID" value="JAB81631.1"/>
    <property type="molecule type" value="mRNA"/>
</dbReference>